<feature type="transmembrane region" description="Helical" evidence="1">
    <location>
        <begin position="55"/>
        <end position="75"/>
    </location>
</feature>
<dbReference type="OrthoDB" id="195226at2759"/>
<protein>
    <submittedName>
        <fullName evidence="3">Aste57867_3994 protein</fullName>
    </submittedName>
</protein>
<accession>A0A485KEN5</accession>
<reference evidence="3 4" key="1">
    <citation type="submission" date="2019-03" db="EMBL/GenBank/DDBJ databases">
        <authorList>
            <person name="Gaulin E."/>
            <person name="Dumas B."/>
        </authorList>
    </citation>
    <scope>NUCLEOTIDE SEQUENCE [LARGE SCALE GENOMIC DNA]</scope>
    <source>
        <strain evidence="3">CBS 568.67</strain>
    </source>
</reference>
<feature type="transmembrane region" description="Helical" evidence="1">
    <location>
        <begin position="403"/>
        <end position="426"/>
    </location>
</feature>
<feature type="transmembrane region" description="Helical" evidence="1">
    <location>
        <begin position="356"/>
        <end position="378"/>
    </location>
</feature>
<evidence type="ECO:0000256" key="1">
    <source>
        <dbReference type="SAM" id="Phobius"/>
    </source>
</evidence>
<proteinExistence type="predicted"/>
<dbReference type="EMBL" id="CAADRA010000849">
    <property type="protein sequence ID" value="VFT81129.1"/>
    <property type="molecule type" value="Genomic_DNA"/>
</dbReference>
<keyword evidence="4" id="KW-1185">Reference proteome</keyword>
<organism evidence="3 4">
    <name type="scientific">Aphanomyces stellatus</name>
    <dbReference type="NCBI Taxonomy" id="120398"/>
    <lineage>
        <taxon>Eukaryota</taxon>
        <taxon>Sar</taxon>
        <taxon>Stramenopiles</taxon>
        <taxon>Oomycota</taxon>
        <taxon>Saprolegniomycetes</taxon>
        <taxon>Saprolegniales</taxon>
        <taxon>Verrucalvaceae</taxon>
        <taxon>Aphanomyces</taxon>
    </lineage>
</organism>
<sequence>MDKNARLNAAVMRSRVQPVLALLQYANTSSKGLNEESQRLLAELARSKRKVSRFWLEKCLVAVDTLQIFGLMWQLSQIWPWPSRWLAATRWTLVFGLDFLSLTHTGAGMGQDNPPFSHWGEMKGYWVYALAYACLPYLALGFYAALSAHWTRQGDVRFLVKMAKLQNALLALFQLLYLPIGVAVSRLWHCQDAVNPLDTSQILSTMSVDPSFACHGTAHVLVVTIIAGGLGLPFLVGFPMLLYRRIMVVGAFDAPECHETFLQGKELGFLLNTSDDYHILHVGLYASFTRRMMTRPVLVCVVKLILLVIFALGRSRYPSITMQPYQGVLFCMVVILDVSYRVLLAQPYRCRTTAQLCFLLDILLCFNAIMGTTMHFQLCPHDISVLLSSNPIKSALTVDSVKLALFGFVHTFVIVLVCVHVVGTYLKKRAKQVNWPTHIHMRAITRHVPQVTEWVAALHAANRALQKTFVSPTQIKPTEELESVVAELHRCANDAAKLDHLMHAQLHETSLVMQALYIDSLGTSVLAAERIQDCVRDFTSELDHYKQKHGALQPHKRNALFKLAVFQTWNHQRPGGHDTDDRVPLTEHPPAADPVAASNVFESVNVLASIDAQLNLRLPRVKAIAALLHSIPPLGAAVAPVHWHVLVSLMTNDDASVATSVVVTTVQCSSDRWLKVKVPLARDNNVWVVLDGWLPLDAPPPLVVKLLACHDPDSRNLFQELYAGAAAYQSPPPVAPDEMAQLIEATRSALGELDTVDTKVNQPELLLGQWTRVIQQWNVRFLLQHQRCATDADKAKIRIWYSLYHALAAATQS</sequence>
<evidence type="ECO:0000313" key="2">
    <source>
        <dbReference type="EMBL" id="KAF0714198.1"/>
    </source>
</evidence>
<feature type="transmembrane region" description="Helical" evidence="1">
    <location>
        <begin position="325"/>
        <end position="344"/>
    </location>
</feature>
<reference evidence="2" key="2">
    <citation type="submission" date="2019-06" db="EMBL/GenBank/DDBJ databases">
        <title>Genomics analysis of Aphanomyces spp. identifies a new class of oomycete effector associated with host adaptation.</title>
        <authorList>
            <person name="Gaulin E."/>
        </authorList>
    </citation>
    <scope>NUCLEOTIDE SEQUENCE</scope>
    <source>
        <strain evidence="2">CBS 578.67</strain>
    </source>
</reference>
<feature type="transmembrane region" description="Helical" evidence="1">
    <location>
        <begin position="125"/>
        <end position="146"/>
    </location>
</feature>
<dbReference type="Proteomes" id="UP000332933">
    <property type="component" value="Unassembled WGS sequence"/>
</dbReference>
<name>A0A485KEN5_9STRA</name>
<gene>
    <name evidence="3" type="primary">Aste57867_3994</name>
    <name evidence="2" type="ORF">As57867_003983</name>
    <name evidence="3" type="ORF">ASTE57867_3994</name>
</gene>
<dbReference type="EMBL" id="VJMH01000849">
    <property type="protein sequence ID" value="KAF0714198.1"/>
    <property type="molecule type" value="Genomic_DNA"/>
</dbReference>
<feature type="transmembrane region" description="Helical" evidence="1">
    <location>
        <begin position="167"/>
        <end position="188"/>
    </location>
</feature>
<evidence type="ECO:0000313" key="3">
    <source>
        <dbReference type="EMBL" id="VFT81129.1"/>
    </source>
</evidence>
<keyword evidence="1" id="KW-1133">Transmembrane helix</keyword>
<dbReference type="AlphaFoldDB" id="A0A485KEN5"/>
<keyword evidence="1" id="KW-0812">Transmembrane</keyword>
<feature type="transmembrane region" description="Helical" evidence="1">
    <location>
        <begin position="220"/>
        <end position="243"/>
    </location>
</feature>
<keyword evidence="1" id="KW-0472">Membrane</keyword>
<feature type="transmembrane region" description="Helical" evidence="1">
    <location>
        <begin position="296"/>
        <end position="313"/>
    </location>
</feature>
<evidence type="ECO:0000313" key="4">
    <source>
        <dbReference type="Proteomes" id="UP000332933"/>
    </source>
</evidence>